<comment type="caution">
    <text evidence="1">The sequence shown here is derived from an EMBL/GenBank/DDBJ whole genome shotgun (WGS) entry which is preliminary data.</text>
</comment>
<evidence type="ECO:0000313" key="2">
    <source>
        <dbReference type="Proteomes" id="UP000235145"/>
    </source>
</evidence>
<dbReference type="Proteomes" id="UP000235145">
    <property type="component" value="Unassembled WGS sequence"/>
</dbReference>
<dbReference type="AlphaFoldDB" id="A0A9R1XHL2"/>
<sequence length="120" mass="13992">MPLEFRGKKLLVALEFSVVRRPLFLLNISESTLEPTCPKKGTSSPSLIVLKISFHYRKLKRYPLAPDFHFDNLKKLRRRFLWGGSEEKQKINWVAWKVVLAQNHLVSLRTDPWPHLTGPS</sequence>
<protein>
    <submittedName>
        <fullName evidence="1">Uncharacterized protein</fullName>
    </submittedName>
</protein>
<evidence type="ECO:0000313" key="1">
    <source>
        <dbReference type="EMBL" id="KAJ0214945.1"/>
    </source>
</evidence>
<dbReference type="EMBL" id="NBSK02000003">
    <property type="protein sequence ID" value="KAJ0214945.1"/>
    <property type="molecule type" value="Genomic_DNA"/>
</dbReference>
<keyword evidence="2" id="KW-1185">Reference proteome</keyword>
<organism evidence="1 2">
    <name type="scientific">Lactuca sativa</name>
    <name type="common">Garden lettuce</name>
    <dbReference type="NCBI Taxonomy" id="4236"/>
    <lineage>
        <taxon>Eukaryota</taxon>
        <taxon>Viridiplantae</taxon>
        <taxon>Streptophyta</taxon>
        <taxon>Embryophyta</taxon>
        <taxon>Tracheophyta</taxon>
        <taxon>Spermatophyta</taxon>
        <taxon>Magnoliopsida</taxon>
        <taxon>eudicotyledons</taxon>
        <taxon>Gunneridae</taxon>
        <taxon>Pentapetalae</taxon>
        <taxon>asterids</taxon>
        <taxon>campanulids</taxon>
        <taxon>Asterales</taxon>
        <taxon>Asteraceae</taxon>
        <taxon>Cichorioideae</taxon>
        <taxon>Cichorieae</taxon>
        <taxon>Lactucinae</taxon>
        <taxon>Lactuca</taxon>
    </lineage>
</organism>
<accession>A0A9R1XHL2</accession>
<gene>
    <name evidence="1" type="ORF">LSAT_V11C300124620</name>
</gene>
<reference evidence="1 2" key="1">
    <citation type="journal article" date="2017" name="Nat. Commun.">
        <title>Genome assembly with in vitro proximity ligation data and whole-genome triplication in lettuce.</title>
        <authorList>
            <person name="Reyes-Chin-Wo S."/>
            <person name="Wang Z."/>
            <person name="Yang X."/>
            <person name="Kozik A."/>
            <person name="Arikit S."/>
            <person name="Song C."/>
            <person name="Xia L."/>
            <person name="Froenicke L."/>
            <person name="Lavelle D.O."/>
            <person name="Truco M.J."/>
            <person name="Xia R."/>
            <person name="Zhu S."/>
            <person name="Xu C."/>
            <person name="Xu H."/>
            <person name="Xu X."/>
            <person name="Cox K."/>
            <person name="Korf I."/>
            <person name="Meyers B.C."/>
            <person name="Michelmore R.W."/>
        </authorList>
    </citation>
    <scope>NUCLEOTIDE SEQUENCE [LARGE SCALE GENOMIC DNA]</scope>
    <source>
        <strain evidence="2">cv. Salinas</strain>
        <tissue evidence="1">Seedlings</tissue>
    </source>
</reference>
<proteinExistence type="predicted"/>
<name>A0A9R1XHL2_LACSA</name>